<dbReference type="InterPro" id="IPR012577">
    <property type="entry name" value="NIPSNAP"/>
</dbReference>
<reference evidence="3 4" key="1">
    <citation type="submission" date="2021-12" db="EMBL/GenBank/DDBJ databases">
        <title>Genomic and phenotypic characterization of three Burkholderia contaminans isolates recovered from different sources.</title>
        <authorList>
            <person name="Lopez De Volder A."/>
            <person name="Fan Y."/>
            <person name="Nunvar J."/>
            <person name="Herrera T."/>
            <person name="Timp W."/>
            <person name="Degrossi J."/>
        </authorList>
    </citation>
    <scope>NUCLEOTIDE SEQUENCE [LARGE SCALE GENOMIC DNA]</scope>
    <source>
        <strain evidence="3 4">LMG 23361</strain>
    </source>
</reference>
<evidence type="ECO:0000256" key="1">
    <source>
        <dbReference type="ARBA" id="ARBA00005291"/>
    </source>
</evidence>
<dbReference type="RefSeq" id="WP_223274265.1">
    <property type="nucleotide sequence ID" value="NZ_AP018357.1"/>
</dbReference>
<proteinExistence type="inferred from homology"/>
<dbReference type="InterPro" id="IPR011008">
    <property type="entry name" value="Dimeric_a/b-barrel"/>
</dbReference>
<sequence length="232" mass="25897">MWIGGIYFSCGERVRCTCPQPILRGMIDMQYELTTLSCLLLEQDAVSAGAHRWVSDPGAAGRLLGAWRSEIGELGQIVVLRGFDDADELRHERRRALMSGGPFNIDGDHVGLSMETYELFPFLPEIEPSKLGRFYELRRYWLKPAGIAPTIAAWEQAVGPAEAYTSHLVANLYAIDGPPRIAHIWGFSSLEERMALRARHYAEGLWPPKGGPQQIERATSTICLPEAWSPLC</sequence>
<feature type="domain" description="NIPSNAP" evidence="2">
    <location>
        <begin position="135"/>
        <end position="230"/>
    </location>
</feature>
<gene>
    <name evidence="3" type="ORF">LXE91_27155</name>
</gene>
<name>A0ABD7Y3Q5_9BURK</name>
<accession>A0ABD7Y3Q5</accession>
<protein>
    <submittedName>
        <fullName evidence="3">NIPSNAP family protein</fullName>
    </submittedName>
</protein>
<evidence type="ECO:0000313" key="4">
    <source>
        <dbReference type="Proteomes" id="UP001220209"/>
    </source>
</evidence>
<dbReference type="Gene3D" id="3.30.70.100">
    <property type="match status" value="2"/>
</dbReference>
<dbReference type="Pfam" id="PF07978">
    <property type="entry name" value="NIPSNAP"/>
    <property type="match status" value="2"/>
</dbReference>
<dbReference type="PANTHER" id="PTHR21017">
    <property type="entry name" value="NIPSNAP-RELATED"/>
    <property type="match status" value="1"/>
</dbReference>
<evidence type="ECO:0000259" key="2">
    <source>
        <dbReference type="Pfam" id="PF07978"/>
    </source>
</evidence>
<evidence type="ECO:0000313" key="3">
    <source>
        <dbReference type="EMBL" id="WFN19636.1"/>
    </source>
</evidence>
<dbReference type="SUPFAM" id="SSF54909">
    <property type="entry name" value="Dimeric alpha+beta barrel"/>
    <property type="match status" value="2"/>
</dbReference>
<dbReference type="EMBL" id="CP090641">
    <property type="protein sequence ID" value="WFN19636.1"/>
    <property type="molecule type" value="Genomic_DNA"/>
</dbReference>
<organism evidence="3 4">
    <name type="scientific">Burkholderia contaminans</name>
    <dbReference type="NCBI Taxonomy" id="488447"/>
    <lineage>
        <taxon>Bacteria</taxon>
        <taxon>Pseudomonadati</taxon>
        <taxon>Pseudomonadota</taxon>
        <taxon>Betaproteobacteria</taxon>
        <taxon>Burkholderiales</taxon>
        <taxon>Burkholderiaceae</taxon>
        <taxon>Burkholderia</taxon>
        <taxon>Burkholderia cepacia complex</taxon>
    </lineage>
</organism>
<feature type="domain" description="NIPSNAP" evidence="2">
    <location>
        <begin position="58"/>
        <end position="97"/>
    </location>
</feature>
<dbReference type="InterPro" id="IPR051557">
    <property type="entry name" value="NipSnap_domain"/>
</dbReference>
<dbReference type="PANTHER" id="PTHR21017:SF17">
    <property type="entry name" value="PROTEIN NIPSNAP"/>
    <property type="match status" value="1"/>
</dbReference>
<dbReference type="Proteomes" id="UP001220209">
    <property type="component" value="Chromosome 2"/>
</dbReference>
<dbReference type="AlphaFoldDB" id="A0ABD7Y3Q5"/>
<comment type="similarity">
    <text evidence="1">Belongs to the NipSnap family.</text>
</comment>